<name>A0ABU0FXL0_9BACI</name>
<evidence type="ECO:0000256" key="2">
    <source>
        <dbReference type="ARBA" id="ARBA00022475"/>
    </source>
</evidence>
<dbReference type="PANTHER" id="PTHR34187">
    <property type="entry name" value="FGR18P"/>
    <property type="match status" value="1"/>
</dbReference>
<reference evidence="8 9" key="1">
    <citation type="submission" date="2023-07" db="EMBL/GenBank/DDBJ databases">
        <title>Genomic Encyclopedia of Type Strains, Phase IV (KMG-IV): sequencing the most valuable type-strain genomes for metagenomic binning, comparative biology and taxonomic classification.</title>
        <authorList>
            <person name="Goeker M."/>
        </authorList>
    </citation>
    <scope>NUCLEOTIDE SEQUENCE [LARGE SCALE GENOMIC DNA]</scope>
    <source>
        <strain evidence="8 9">DSM 19598</strain>
    </source>
</reference>
<accession>A0ABU0FXL0</accession>
<evidence type="ECO:0000313" key="9">
    <source>
        <dbReference type="Proteomes" id="UP001242313"/>
    </source>
</evidence>
<feature type="transmembrane region" description="Helical" evidence="6">
    <location>
        <begin position="104"/>
        <end position="127"/>
    </location>
</feature>
<proteinExistence type="predicted"/>
<dbReference type="EMBL" id="JAUSUN010000019">
    <property type="protein sequence ID" value="MDQ0414676.1"/>
    <property type="molecule type" value="Genomic_DNA"/>
</dbReference>
<evidence type="ECO:0000313" key="8">
    <source>
        <dbReference type="EMBL" id="MDQ0414676.1"/>
    </source>
</evidence>
<keyword evidence="4 6" id="KW-1133">Transmembrane helix</keyword>
<keyword evidence="9" id="KW-1185">Reference proteome</keyword>
<dbReference type="Proteomes" id="UP001242313">
    <property type="component" value="Unassembled WGS sequence"/>
</dbReference>
<feature type="transmembrane region" description="Helical" evidence="6">
    <location>
        <begin position="62"/>
        <end position="83"/>
    </location>
</feature>
<sequence>MKVRMGMEENKTLESKYIQQHLANERTYLAWVRTSITIIGIGFLASSLHFNNIKEVSQLADTIAVFVSIFSLLVGLAILALATRHYFFVQRNINSQTFESANRLIKVSTGIIFFIFLLLGLYLISILF</sequence>
<comment type="caution">
    <text evidence="8">The sequence shown here is derived from an EMBL/GenBank/DDBJ whole genome shotgun (WGS) entry which is preliminary data.</text>
</comment>
<feature type="domain" description="DUF202" evidence="7">
    <location>
        <begin position="20"/>
        <end position="91"/>
    </location>
</feature>
<gene>
    <name evidence="8" type="ORF">J2S25_002886</name>
</gene>
<protein>
    <submittedName>
        <fullName evidence="8">Membrane protein</fullName>
    </submittedName>
</protein>
<dbReference type="InterPro" id="IPR003807">
    <property type="entry name" value="DUF202"/>
</dbReference>
<keyword evidence="5 6" id="KW-0472">Membrane</keyword>
<evidence type="ECO:0000256" key="6">
    <source>
        <dbReference type="SAM" id="Phobius"/>
    </source>
</evidence>
<keyword evidence="3 6" id="KW-0812">Transmembrane</keyword>
<evidence type="ECO:0000256" key="5">
    <source>
        <dbReference type="ARBA" id="ARBA00023136"/>
    </source>
</evidence>
<organism evidence="8 9">
    <name type="scientific">Mesobacillus stamsii</name>
    <dbReference type="NCBI Taxonomy" id="225347"/>
    <lineage>
        <taxon>Bacteria</taxon>
        <taxon>Bacillati</taxon>
        <taxon>Bacillota</taxon>
        <taxon>Bacilli</taxon>
        <taxon>Bacillales</taxon>
        <taxon>Bacillaceae</taxon>
        <taxon>Mesobacillus</taxon>
    </lineage>
</organism>
<feature type="transmembrane region" description="Helical" evidence="6">
    <location>
        <begin position="28"/>
        <end position="50"/>
    </location>
</feature>
<evidence type="ECO:0000259" key="7">
    <source>
        <dbReference type="Pfam" id="PF02656"/>
    </source>
</evidence>
<evidence type="ECO:0000256" key="4">
    <source>
        <dbReference type="ARBA" id="ARBA00022989"/>
    </source>
</evidence>
<dbReference type="InterPro" id="IPR052053">
    <property type="entry name" value="IM_YidH-like"/>
</dbReference>
<dbReference type="RefSeq" id="WP_307192206.1">
    <property type="nucleotide sequence ID" value="NZ_JAUSUN010000019.1"/>
</dbReference>
<comment type="subcellular location">
    <subcellularLocation>
        <location evidence="1">Cell membrane</location>
        <topology evidence="1">Multi-pass membrane protein</topology>
    </subcellularLocation>
</comment>
<dbReference type="Pfam" id="PF02656">
    <property type="entry name" value="DUF202"/>
    <property type="match status" value="1"/>
</dbReference>
<evidence type="ECO:0000256" key="1">
    <source>
        <dbReference type="ARBA" id="ARBA00004651"/>
    </source>
</evidence>
<keyword evidence="2" id="KW-1003">Cell membrane</keyword>
<dbReference type="PANTHER" id="PTHR34187:SF2">
    <property type="entry name" value="DUF202 DOMAIN-CONTAINING PROTEIN"/>
    <property type="match status" value="1"/>
</dbReference>
<evidence type="ECO:0000256" key="3">
    <source>
        <dbReference type="ARBA" id="ARBA00022692"/>
    </source>
</evidence>